<dbReference type="AlphaFoldDB" id="A0AAW2ZEC0"/>
<dbReference type="Pfam" id="PF10557">
    <property type="entry name" value="Cullin_Nedd8"/>
    <property type="match status" value="1"/>
</dbReference>
<dbReference type="Gene3D" id="1.20.1310.10">
    <property type="entry name" value="Cullin Repeats"/>
    <property type="match status" value="4"/>
</dbReference>
<feature type="domain" description="Cullin family profile" evidence="7">
    <location>
        <begin position="405"/>
        <end position="632"/>
    </location>
</feature>
<reference evidence="8 9" key="1">
    <citation type="submission" date="2024-03" db="EMBL/GenBank/DDBJ databases">
        <title>The Acrasis kona genome and developmental transcriptomes reveal deep origins of eukaryotic multicellular pathways.</title>
        <authorList>
            <person name="Sheikh S."/>
            <person name="Fu C.-J."/>
            <person name="Brown M.W."/>
            <person name="Baldauf S.L."/>
        </authorList>
    </citation>
    <scope>NUCLEOTIDE SEQUENCE [LARGE SCALE GENOMIC DNA]</scope>
    <source>
        <strain evidence="8 9">ATCC MYA-3509</strain>
    </source>
</reference>
<evidence type="ECO:0000256" key="5">
    <source>
        <dbReference type="RuleBase" id="RU003829"/>
    </source>
</evidence>
<dbReference type="InterPro" id="IPR059120">
    <property type="entry name" value="Cullin-like_AB"/>
</dbReference>
<dbReference type="GO" id="GO:0031625">
    <property type="term" value="F:ubiquitin protein ligase binding"/>
    <property type="evidence" value="ECO:0007669"/>
    <property type="project" value="InterPro"/>
</dbReference>
<feature type="region of interest" description="Disordered" evidence="6">
    <location>
        <begin position="1"/>
        <end position="23"/>
    </location>
</feature>
<dbReference type="Pfam" id="PF00888">
    <property type="entry name" value="Cullin"/>
    <property type="match status" value="1"/>
</dbReference>
<dbReference type="InterPro" id="IPR045093">
    <property type="entry name" value="Cullin"/>
</dbReference>
<dbReference type="GO" id="GO:0006511">
    <property type="term" value="P:ubiquitin-dependent protein catabolic process"/>
    <property type="evidence" value="ECO:0007669"/>
    <property type="project" value="InterPro"/>
</dbReference>
<dbReference type="InterPro" id="IPR016159">
    <property type="entry name" value="Cullin_repeat-like_dom_sf"/>
</dbReference>
<dbReference type="SUPFAM" id="SSF75632">
    <property type="entry name" value="Cullin homology domain"/>
    <property type="match status" value="1"/>
</dbReference>
<dbReference type="Pfam" id="PF26557">
    <property type="entry name" value="Cullin_AB"/>
    <property type="match status" value="1"/>
</dbReference>
<dbReference type="EMBL" id="JAOPGA020001367">
    <property type="protein sequence ID" value="KAL0487707.1"/>
    <property type="molecule type" value="Genomic_DNA"/>
</dbReference>
<dbReference type="InterPro" id="IPR001373">
    <property type="entry name" value="Cullin_N"/>
</dbReference>
<evidence type="ECO:0000256" key="4">
    <source>
        <dbReference type="PROSITE-ProRule" id="PRU00330"/>
    </source>
</evidence>
<sequence length="762" mass="88803">MFLKNKNKQAPAADKNANKGVRPQTNFDEKWKVLQDGFDSLIDFLDSDQKRPFDYDSYANLYNTVYNLCTQKVDTGKLAGGPTELLYDRYKKCISQYLTDRVVPSLKEKQGEILLTEAVKRWRDHNIVVRYMVKLFNYLDRYYTKHSNRDSLKDVGLKCYQYLVYESIKKDMAQALLDKVLKERNGEGIDRSMMKDGVNLFIEMGLNSLSAYEKDFEALLFTDTSAFYKREAASWIVTDSCPEYMRKAEDRLNQEQGRAQAYLHTTTESQLIKRVEAELITDQQNHLLDMENSGFTPLLKDYKTEDLSRMYRLFKRIGNQKPMAERMRDYVRQEGMNVVEAYQEKDMSENCSAYIETLLNLQEKYSKLVNVEFEKDNLFLEALKDAFTSFVNTDLESETRKTKTSTAELLSTYCDTIMKSTDKVGEDKLEDLLERIVHLFGYIDDKDMFQEYYRRQLSKRLLVASRSNHDAERSLIAKLKMRCGASFTSKLEGMIKDKSLSEDLQNNFAEFVDSSKKKLEIDFTPQVLTTGFWPAFKIDQLTIPEEFQSCLSSFKEFYDKRTESRSLKWVHSMGTCQVLAKYEDGNKDLLMSTYQACVLLLFNQTTDLPAQDIQKALQLPFEDVKKNLLSLCVSKQANILKKTGNAKKVEPTDAFSVNEEFKNKNRRIKIPNLVLKISKEEVQDINNTTQEDRKHAIEAAIVRLMKARKKMDHQTLVMDCSKQLMTHFVPDPKVIKRRIEDLISREYLERDSKQTNVYNYLA</sequence>
<evidence type="ECO:0000256" key="1">
    <source>
        <dbReference type="ARBA" id="ARBA00006019"/>
    </source>
</evidence>
<evidence type="ECO:0000256" key="2">
    <source>
        <dbReference type="ARBA" id="ARBA00022499"/>
    </source>
</evidence>
<keyword evidence="3" id="KW-0832">Ubl conjugation</keyword>
<organism evidence="8 9">
    <name type="scientific">Acrasis kona</name>
    <dbReference type="NCBI Taxonomy" id="1008807"/>
    <lineage>
        <taxon>Eukaryota</taxon>
        <taxon>Discoba</taxon>
        <taxon>Heterolobosea</taxon>
        <taxon>Tetramitia</taxon>
        <taxon>Eutetramitia</taxon>
        <taxon>Acrasidae</taxon>
        <taxon>Acrasis</taxon>
    </lineage>
</organism>
<comment type="caution">
    <text evidence="8">The sequence shown here is derived from an EMBL/GenBank/DDBJ whole genome shotgun (WGS) entry which is preliminary data.</text>
</comment>
<proteinExistence type="inferred from homology"/>
<dbReference type="FunFam" id="1.20.1310.10:FF:000002">
    <property type="entry name" value="cullin-3 isoform X1"/>
    <property type="match status" value="1"/>
</dbReference>
<evidence type="ECO:0000256" key="3">
    <source>
        <dbReference type="ARBA" id="ARBA00022843"/>
    </source>
</evidence>
<dbReference type="SMART" id="SM00884">
    <property type="entry name" value="Cullin_Nedd8"/>
    <property type="match status" value="1"/>
</dbReference>
<evidence type="ECO:0000313" key="8">
    <source>
        <dbReference type="EMBL" id="KAL0487707.1"/>
    </source>
</evidence>
<accession>A0AAW2ZEC0</accession>
<dbReference type="FunFam" id="1.10.10.10:FF:000014">
    <property type="entry name" value="Cullin 1"/>
    <property type="match status" value="1"/>
</dbReference>
<dbReference type="InterPro" id="IPR016158">
    <property type="entry name" value="Cullin_homology"/>
</dbReference>
<comment type="similarity">
    <text evidence="1 4 5">Belongs to the cullin family.</text>
</comment>
<dbReference type="SUPFAM" id="SSF46785">
    <property type="entry name" value="Winged helix' DNA-binding domain"/>
    <property type="match status" value="1"/>
</dbReference>
<evidence type="ECO:0000256" key="6">
    <source>
        <dbReference type="SAM" id="MobiDB-lite"/>
    </source>
</evidence>
<keyword evidence="2" id="KW-1017">Isopeptide bond</keyword>
<protein>
    <submittedName>
        <fullName evidence="8">Cullin</fullName>
    </submittedName>
</protein>
<name>A0AAW2ZEC0_9EUKA</name>
<dbReference type="SMART" id="SM00182">
    <property type="entry name" value="CULLIN"/>
    <property type="match status" value="1"/>
</dbReference>
<dbReference type="InterPro" id="IPR036390">
    <property type="entry name" value="WH_DNA-bd_sf"/>
</dbReference>
<gene>
    <name evidence="8" type="ORF">AKO1_000183</name>
</gene>
<evidence type="ECO:0000259" key="7">
    <source>
        <dbReference type="PROSITE" id="PS50069"/>
    </source>
</evidence>
<evidence type="ECO:0000313" key="9">
    <source>
        <dbReference type="Proteomes" id="UP001431209"/>
    </source>
</evidence>
<dbReference type="PANTHER" id="PTHR11932">
    <property type="entry name" value="CULLIN"/>
    <property type="match status" value="1"/>
</dbReference>
<dbReference type="InterPro" id="IPR019559">
    <property type="entry name" value="Cullin_neddylation_domain"/>
</dbReference>
<dbReference type="Gene3D" id="1.10.10.10">
    <property type="entry name" value="Winged helix-like DNA-binding domain superfamily/Winged helix DNA-binding domain"/>
    <property type="match status" value="1"/>
</dbReference>
<dbReference type="PROSITE" id="PS50069">
    <property type="entry name" value="CULLIN_2"/>
    <property type="match status" value="1"/>
</dbReference>
<dbReference type="Gene3D" id="3.30.230.130">
    <property type="entry name" value="Cullin, Chain C, Domain 2"/>
    <property type="match status" value="1"/>
</dbReference>
<dbReference type="Proteomes" id="UP001431209">
    <property type="component" value="Unassembled WGS sequence"/>
</dbReference>
<dbReference type="InterPro" id="IPR036317">
    <property type="entry name" value="Cullin_homology_sf"/>
</dbReference>
<keyword evidence="9" id="KW-1185">Reference proteome</keyword>
<dbReference type="FunFam" id="1.20.1310.10:FF:000001">
    <property type="entry name" value="Cullin 3"/>
    <property type="match status" value="1"/>
</dbReference>
<dbReference type="InterPro" id="IPR036388">
    <property type="entry name" value="WH-like_DNA-bd_sf"/>
</dbReference>
<dbReference type="SUPFAM" id="SSF74788">
    <property type="entry name" value="Cullin repeat-like"/>
    <property type="match status" value="1"/>
</dbReference>